<organism evidence="2 3">
    <name type="scientific">Acidimangrovimonas pyrenivorans</name>
    <dbReference type="NCBI Taxonomy" id="2030798"/>
    <lineage>
        <taxon>Bacteria</taxon>
        <taxon>Pseudomonadati</taxon>
        <taxon>Pseudomonadota</taxon>
        <taxon>Alphaproteobacteria</taxon>
        <taxon>Rhodobacterales</taxon>
        <taxon>Paracoccaceae</taxon>
        <taxon>Acidimangrovimonas</taxon>
    </lineage>
</organism>
<dbReference type="InterPro" id="IPR018692">
    <property type="entry name" value="DUF2189"/>
</dbReference>
<feature type="transmembrane region" description="Helical" evidence="1">
    <location>
        <begin position="89"/>
        <end position="113"/>
    </location>
</feature>
<evidence type="ECO:0000313" key="2">
    <source>
        <dbReference type="EMBL" id="MFC2969157.1"/>
    </source>
</evidence>
<evidence type="ECO:0000313" key="3">
    <source>
        <dbReference type="Proteomes" id="UP001595443"/>
    </source>
</evidence>
<dbReference type="Pfam" id="PF09955">
    <property type="entry name" value="DUF2189"/>
    <property type="match status" value="1"/>
</dbReference>
<feature type="transmembrane region" description="Helical" evidence="1">
    <location>
        <begin position="134"/>
        <end position="154"/>
    </location>
</feature>
<keyword evidence="1" id="KW-0812">Transmembrane</keyword>
<sequence length="285" mass="29797">MKTIGNPLSWTAQELVRAGGALAATEEALHGAGAAPPEIRRITVDDLFRALRKGWEDFIATRSDVAVLVAIYPLTGALLYWLAGHADLLHLFLPALTGFALLGPVAAVGLYELSRRREAGERALLTDALAIHRVPAFGAVVTLGLLLLGLFLTWMTVATIVYGAVMGSAVPASLTAFLFRIVTTADGLWMLTVGGLIGLAFATAVLVLSLVSFPLLLDRDVGLPVAMATSLRVARRNPGAVALWGLIVAAGLALGALPALLGLVVVLPVLGHATWHLYRAAVVPG</sequence>
<dbReference type="EMBL" id="JBHRSK010000010">
    <property type="protein sequence ID" value="MFC2969157.1"/>
    <property type="molecule type" value="Genomic_DNA"/>
</dbReference>
<feature type="transmembrane region" description="Helical" evidence="1">
    <location>
        <begin position="188"/>
        <end position="217"/>
    </location>
</feature>
<feature type="transmembrane region" description="Helical" evidence="1">
    <location>
        <begin position="241"/>
        <end position="270"/>
    </location>
</feature>
<dbReference type="Proteomes" id="UP001595443">
    <property type="component" value="Unassembled WGS sequence"/>
</dbReference>
<feature type="transmembrane region" description="Helical" evidence="1">
    <location>
        <begin position="160"/>
        <end position="181"/>
    </location>
</feature>
<comment type="caution">
    <text evidence="2">The sequence shown here is derived from an EMBL/GenBank/DDBJ whole genome shotgun (WGS) entry which is preliminary data.</text>
</comment>
<accession>A0ABV7AJJ1</accession>
<keyword evidence="3" id="KW-1185">Reference proteome</keyword>
<gene>
    <name evidence="2" type="ORF">ACFOES_13715</name>
</gene>
<keyword evidence="1" id="KW-1133">Transmembrane helix</keyword>
<protein>
    <submittedName>
        <fullName evidence="2">DUF2189 domain-containing protein</fullName>
    </submittedName>
</protein>
<dbReference type="RefSeq" id="WP_377833863.1">
    <property type="nucleotide sequence ID" value="NZ_JBHRSK010000010.1"/>
</dbReference>
<reference evidence="3" key="1">
    <citation type="journal article" date="2019" name="Int. J. Syst. Evol. Microbiol.">
        <title>The Global Catalogue of Microorganisms (GCM) 10K type strain sequencing project: providing services to taxonomists for standard genome sequencing and annotation.</title>
        <authorList>
            <consortium name="The Broad Institute Genomics Platform"/>
            <consortium name="The Broad Institute Genome Sequencing Center for Infectious Disease"/>
            <person name="Wu L."/>
            <person name="Ma J."/>
        </authorList>
    </citation>
    <scope>NUCLEOTIDE SEQUENCE [LARGE SCALE GENOMIC DNA]</scope>
    <source>
        <strain evidence="3">KCTC 62192</strain>
    </source>
</reference>
<name>A0ABV7AJJ1_9RHOB</name>
<feature type="transmembrane region" description="Helical" evidence="1">
    <location>
        <begin position="65"/>
        <end position="83"/>
    </location>
</feature>
<proteinExistence type="predicted"/>
<evidence type="ECO:0000256" key="1">
    <source>
        <dbReference type="SAM" id="Phobius"/>
    </source>
</evidence>
<keyword evidence="1" id="KW-0472">Membrane</keyword>